<sequence length="311" mass="33780">MPPKSPLPSASILLLAPLRPCYTPQNLPLPLHFRSYASTPQKKSPTNVKRRPQRTSFRQYDLKDATQFSLNEAVRYLRAFEVGQDPVSTKYELAIKLHAMKNGPTIKTVVKLPKPVKTDIRVCVIADGPAREAALKAGAMAAGTEEIFEQIKTSGGNLPYTHILAHEPSYNLLLKARVAPILGPRGLMPSPKFGTVVTNPANAIKELTGKFDYRERLGVIRTAIGQLAFTEEELAKNISAFMGSVKKEIAMLQGRTEKEIVEVVLSSTRGPGFSLSGAVKPEAPEVKKDSGSGGGIDLSAKIGEVKRRVSV</sequence>
<dbReference type="PANTHER" id="PTHR36427">
    <property type="entry name" value="54S RIBOSOMAL PROTEIN L1, MITOCHONDRIAL"/>
    <property type="match status" value="1"/>
</dbReference>
<evidence type="ECO:0000313" key="6">
    <source>
        <dbReference type="Proteomes" id="UP000267821"/>
    </source>
</evidence>
<protein>
    <submittedName>
        <fullName evidence="5">Ribosomal protein L1</fullName>
    </submittedName>
</protein>
<dbReference type="STRING" id="1051890.A0A3N4LZD1"/>
<dbReference type="FunCoup" id="A0A3N4LZD1">
    <property type="interactions" value="260"/>
</dbReference>
<evidence type="ECO:0000256" key="2">
    <source>
        <dbReference type="ARBA" id="ARBA00022980"/>
    </source>
</evidence>
<dbReference type="InParanoid" id="A0A3N4LZD1"/>
<dbReference type="Gene3D" id="3.30.190.20">
    <property type="match status" value="1"/>
</dbReference>
<dbReference type="GO" id="GO:0005762">
    <property type="term" value="C:mitochondrial large ribosomal subunit"/>
    <property type="evidence" value="ECO:0007669"/>
    <property type="project" value="TreeGrafter"/>
</dbReference>
<keyword evidence="2 5" id="KW-0689">Ribosomal protein</keyword>
<comment type="similarity">
    <text evidence="1">Belongs to the universal ribosomal protein uL1 family.</text>
</comment>
<evidence type="ECO:0000256" key="3">
    <source>
        <dbReference type="ARBA" id="ARBA00023274"/>
    </source>
</evidence>
<organism evidence="5 6">
    <name type="scientific">Terfezia boudieri ATCC MYA-4762</name>
    <dbReference type="NCBI Taxonomy" id="1051890"/>
    <lineage>
        <taxon>Eukaryota</taxon>
        <taxon>Fungi</taxon>
        <taxon>Dikarya</taxon>
        <taxon>Ascomycota</taxon>
        <taxon>Pezizomycotina</taxon>
        <taxon>Pezizomycetes</taxon>
        <taxon>Pezizales</taxon>
        <taxon>Pezizaceae</taxon>
        <taxon>Terfezia</taxon>
    </lineage>
</organism>
<evidence type="ECO:0000256" key="4">
    <source>
        <dbReference type="SAM" id="MobiDB-lite"/>
    </source>
</evidence>
<dbReference type="CDD" id="cd00403">
    <property type="entry name" value="Ribosomal_L1"/>
    <property type="match status" value="1"/>
</dbReference>
<proteinExistence type="inferred from homology"/>
<dbReference type="PANTHER" id="PTHR36427:SF3">
    <property type="entry name" value="LARGE RIBOSOMAL SUBUNIT PROTEIN UL1M"/>
    <property type="match status" value="1"/>
</dbReference>
<evidence type="ECO:0000256" key="1">
    <source>
        <dbReference type="ARBA" id="ARBA00010531"/>
    </source>
</evidence>
<dbReference type="Proteomes" id="UP000267821">
    <property type="component" value="Unassembled WGS sequence"/>
</dbReference>
<dbReference type="InterPro" id="IPR023674">
    <property type="entry name" value="Ribosomal_uL1-like"/>
</dbReference>
<keyword evidence="6" id="KW-1185">Reference proteome</keyword>
<dbReference type="Gene3D" id="3.40.50.790">
    <property type="match status" value="1"/>
</dbReference>
<name>A0A3N4LZD1_9PEZI</name>
<dbReference type="SUPFAM" id="SSF56808">
    <property type="entry name" value="Ribosomal protein L1"/>
    <property type="match status" value="1"/>
</dbReference>
<dbReference type="OrthoDB" id="1747252at2759"/>
<accession>A0A3N4LZD1</accession>
<dbReference type="InterPro" id="IPR028364">
    <property type="entry name" value="Ribosomal_uL1/biogenesis"/>
</dbReference>
<dbReference type="EMBL" id="ML121532">
    <property type="protein sequence ID" value="RPB26939.1"/>
    <property type="molecule type" value="Genomic_DNA"/>
</dbReference>
<dbReference type="GO" id="GO:0003735">
    <property type="term" value="F:structural constituent of ribosome"/>
    <property type="evidence" value="ECO:0007669"/>
    <property type="project" value="TreeGrafter"/>
</dbReference>
<reference evidence="5 6" key="1">
    <citation type="journal article" date="2018" name="Nat. Ecol. Evol.">
        <title>Pezizomycetes genomes reveal the molecular basis of ectomycorrhizal truffle lifestyle.</title>
        <authorList>
            <person name="Murat C."/>
            <person name="Payen T."/>
            <person name="Noel B."/>
            <person name="Kuo A."/>
            <person name="Morin E."/>
            <person name="Chen J."/>
            <person name="Kohler A."/>
            <person name="Krizsan K."/>
            <person name="Balestrini R."/>
            <person name="Da Silva C."/>
            <person name="Montanini B."/>
            <person name="Hainaut M."/>
            <person name="Levati E."/>
            <person name="Barry K.W."/>
            <person name="Belfiori B."/>
            <person name="Cichocki N."/>
            <person name="Clum A."/>
            <person name="Dockter R.B."/>
            <person name="Fauchery L."/>
            <person name="Guy J."/>
            <person name="Iotti M."/>
            <person name="Le Tacon F."/>
            <person name="Lindquist E.A."/>
            <person name="Lipzen A."/>
            <person name="Malagnac F."/>
            <person name="Mello A."/>
            <person name="Molinier V."/>
            <person name="Miyauchi S."/>
            <person name="Poulain J."/>
            <person name="Riccioni C."/>
            <person name="Rubini A."/>
            <person name="Sitrit Y."/>
            <person name="Splivallo R."/>
            <person name="Traeger S."/>
            <person name="Wang M."/>
            <person name="Zifcakova L."/>
            <person name="Wipf D."/>
            <person name="Zambonelli A."/>
            <person name="Paolocci F."/>
            <person name="Nowrousian M."/>
            <person name="Ottonello S."/>
            <person name="Baldrian P."/>
            <person name="Spatafora J.W."/>
            <person name="Henrissat B."/>
            <person name="Nagy L.G."/>
            <person name="Aury J.M."/>
            <person name="Wincker P."/>
            <person name="Grigoriev I.V."/>
            <person name="Bonfante P."/>
            <person name="Martin F.M."/>
        </authorList>
    </citation>
    <scope>NUCLEOTIDE SEQUENCE [LARGE SCALE GENOMIC DNA]</scope>
    <source>
        <strain evidence="5 6">ATCC MYA-4762</strain>
    </source>
</reference>
<dbReference type="AlphaFoldDB" id="A0A3N4LZD1"/>
<gene>
    <name evidence="5" type="ORF">L211DRAFT_855918</name>
</gene>
<evidence type="ECO:0000313" key="5">
    <source>
        <dbReference type="EMBL" id="RPB26939.1"/>
    </source>
</evidence>
<feature type="region of interest" description="Disordered" evidence="4">
    <location>
        <begin position="276"/>
        <end position="298"/>
    </location>
</feature>
<dbReference type="Pfam" id="PF00687">
    <property type="entry name" value="Ribosomal_L1"/>
    <property type="match status" value="1"/>
</dbReference>
<dbReference type="InterPro" id="IPR016095">
    <property type="entry name" value="Ribosomal_uL1_3-a/b-sand"/>
</dbReference>
<keyword evidence="3" id="KW-0687">Ribonucleoprotein</keyword>